<dbReference type="EC" id="2.7.11.1" evidence="1"/>
<dbReference type="PANTHER" id="PTHR48005">
    <property type="entry name" value="LEUCINE RICH REPEAT KINASE 2"/>
    <property type="match status" value="1"/>
</dbReference>
<evidence type="ECO:0000256" key="4">
    <source>
        <dbReference type="ARBA" id="ARBA00022741"/>
    </source>
</evidence>
<keyword evidence="6" id="KW-0067">ATP-binding</keyword>
<dbReference type="PROSITE" id="PS51450">
    <property type="entry name" value="LRR"/>
    <property type="match status" value="1"/>
</dbReference>
<dbReference type="AlphaFoldDB" id="A0A314UT37"/>
<dbReference type="PANTHER" id="PTHR48005:SF95">
    <property type="entry name" value="PROTEIN KINASE DOMAIN-CONTAINING PROTEIN"/>
    <property type="match status" value="1"/>
</dbReference>
<accession>A0A314UT37</accession>
<protein>
    <recommendedName>
        <fullName evidence="1">non-specific serine/threonine protein kinase</fullName>
        <ecNumber evidence="1">2.7.11.1</ecNumber>
    </recommendedName>
</protein>
<evidence type="ECO:0000256" key="5">
    <source>
        <dbReference type="ARBA" id="ARBA00022777"/>
    </source>
</evidence>
<evidence type="ECO:0000313" key="9">
    <source>
        <dbReference type="EMBL" id="PQM40581.1"/>
    </source>
</evidence>
<keyword evidence="5 9" id="KW-0418">Kinase</keyword>
<dbReference type="EMBL" id="PJQY01003059">
    <property type="protein sequence ID" value="PQM40581.1"/>
    <property type="molecule type" value="Genomic_DNA"/>
</dbReference>
<keyword evidence="4" id="KW-0547">Nucleotide-binding</keyword>
<dbReference type="STRING" id="2094558.A0A314UT37"/>
<reference evidence="9 10" key="1">
    <citation type="submission" date="2018-02" db="EMBL/GenBank/DDBJ databases">
        <title>Draft genome of wild Prunus yedoensis var. nudiflora.</title>
        <authorList>
            <person name="Baek S."/>
            <person name="Kim J.-H."/>
            <person name="Choi K."/>
            <person name="Kim G.-B."/>
            <person name="Cho A."/>
            <person name="Jang H."/>
            <person name="Shin C.-H."/>
            <person name="Yu H.-J."/>
            <person name="Mun J.-H."/>
        </authorList>
    </citation>
    <scope>NUCLEOTIDE SEQUENCE [LARGE SCALE GENOMIC DNA]</scope>
    <source>
        <strain evidence="10">cv. Jeju island</strain>
        <tissue evidence="9">Leaf</tissue>
    </source>
</reference>
<keyword evidence="10" id="KW-1185">Reference proteome</keyword>
<evidence type="ECO:0000256" key="8">
    <source>
        <dbReference type="ARBA" id="ARBA00048679"/>
    </source>
</evidence>
<comment type="caution">
    <text evidence="9">The sequence shown here is derived from an EMBL/GenBank/DDBJ whole genome shotgun (WGS) entry which is preliminary data.</text>
</comment>
<evidence type="ECO:0000313" key="10">
    <source>
        <dbReference type="Proteomes" id="UP000250321"/>
    </source>
</evidence>
<dbReference type="PRINTS" id="PR00019">
    <property type="entry name" value="LEURICHRPT"/>
</dbReference>
<evidence type="ECO:0000256" key="6">
    <source>
        <dbReference type="ARBA" id="ARBA00022840"/>
    </source>
</evidence>
<dbReference type="SUPFAM" id="SSF52058">
    <property type="entry name" value="L domain-like"/>
    <property type="match status" value="1"/>
</dbReference>
<dbReference type="OrthoDB" id="676979at2759"/>
<evidence type="ECO:0000256" key="3">
    <source>
        <dbReference type="ARBA" id="ARBA00022679"/>
    </source>
</evidence>
<comment type="catalytic activity">
    <reaction evidence="7">
        <text>L-threonyl-[protein] + ATP = O-phospho-L-threonyl-[protein] + ADP + H(+)</text>
        <dbReference type="Rhea" id="RHEA:46608"/>
        <dbReference type="Rhea" id="RHEA-COMP:11060"/>
        <dbReference type="Rhea" id="RHEA-COMP:11605"/>
        <dbReference type="ChEBI" id="CHEBI:15378"/>
        <dbReference type="ChEBI" id="CHEBI:30013"/>
        <dbReference type="ChEBI" id="CHEBI:30616"/>
        <dbReference type="ChEBI" id="CHEBI:61977"/>
        <dbReference type="ChEBI" id="CHEBI:456216"/>
        <dbReference type="EC" id="2.7.11.1"/>
    </reaction>
</comment>
<proteinExistence type="predicted"/>
<dbReference type="Proteomes" id="UP000250321">
    <property type="component" value="Unassembled WGS sequence"/>
</dbReference>
<dbReference type="Gene3D" id="3.80.10.10">
    <property type="entry name" value="Ribonuclease Inhibitor"/>
    <property type="match status" value="1"/>
</dbReference>
<organism evidence="9 10">
    <name type="scientific">Prunus yedoensis var. nudiflora</name>
    <dbReference type="NCBI Taxonomy" id="2094558"/>
    <lineage>
        <taxon>Eukaryota</taxon>
        <taxon>Viridiplantae</taxon>
        <taxon>Streptophyta</taxon>
        <taxon>Embryophyta</taxon>
        <taxon>Tracheophyta</taxon>
        <taxon>Spermatophyta</taxon>
        <taxon>Magnoliopsida</taxon>
        <taxon>eudicotyledons</taxon>
        <taxon>Gunneridae</taxon>
        <taxon>Pentapetalae</taxon>
        <taxon>rosids</taxon>
        <taxon>fabids</taxon>
        <taxon>Rosales</taxon>
        <taxon>Rosaceae</taxon>
        <taxon>Amygdaloideae</taxon>
        <taxon>Amygdaleae</taxon>
        <taxon>Prunus</taxon>
    </lineage>
</organism>
<keyword evidence="9" id="KW-0675">Receptor</keyword>
<sequence length="109" mass="12094">MGSMQSLVTLDLSHNNLSGSIPSSFEEIHGLSYVDISYNHLEGPLPNINAFREALTERLKGNKGLCGKVGALLPPCNAHGSKNHHKCKKRRSIKILNKTTCMEKFPFQF</sequence>
<dbReference type="InterPro" id="IPR051420">
    <property type="entry name" value="Ser_Thr_Kinases_DiverseReg"/>
</dbReference>
<keyword evidence="2" id="KW-0723">Serine/threonine-protein kinase</keyword>
<comment type="catalytic activity">
    <reaction evidence="8">
        <text>L-seryl-[protein] + ATP = O-phospho-L-seryl-[protein] + ADP + H(+)</text>
        <dbReference type="Rhea" id="RHEA:17989"/>
        <dbReference type="Rhea" id="RHEA-COMP:9863"/>
        <dbReference type="Rhea" id="RHEA-COMP:11604"/>
        <dbReference type="ChEBI" id="CHEBI:15378"/>
        <dbReference type="ChEBI" id="CHEBI:29999"/>
        <dbReference type="ChEBI" id="CHEBI:30616"/>
        <dbReference type="ChEBI" id="CHEBI:83421"/>
        <dbReference type="ChEBI" id="CHEBI:456216"/>
        <dbReference type="EC" id="2.7.11.1"/>
    </reaction>
</comment>
<dbReference type="InterPro" id="IPR001611">
    <property type="entry name" value="Leu-rich_rpt"/>
</dbReference>
<name>A0A314UT37_PRUYE</name>
<gene>
    <name evidence="9" type="ORF">Pyn_24547</name>
</gene>
<dbReference type="InterPro" id="IPR032675">
    <property type="entry name" value="LRR_dom_sf"/>
</dbReference>
<dbReference type="Pfam" id="PF13855">
    <property type="entry name" value="LRR_8"/>
    <property type="match status" value="1"/>
</dbReference>
<evidence type="ECO:0000256" key="2">
    <source>
        <dbReference type="ARBA" id="ARBA00022527"/>
    </source>
</evidence>
<dbReference type="GO" id="GO:0004674">
    <property type="term" value="F:protein serine/threonine kinase activity"/>
    <property type="evidence" value="ECO:0007669"/>
    <property type="project" value="UniProtKB-KW"/>
</dbReference>
<evidence type="ECO:0000256" key="1">
    <source>
        <dbReference type="ARBA" id="ARBA00012513"/>
    </source>
</evidence>
<keyword evidence="3" id="KW-0808">Transferase</keyword>
<evidence type="ECO:0000256" key="7">
    <source>
        <dbReference type="ARBA" id="ARBA00047899"/>
    </source>
</evidence>
<dbReference type="GO" id="GO:0005524">
    <property type="term" value="F:ATP binding"/>
    <property type="evidence" value="ECO:0007669"/>
    <property type="project" value="UniProtKB-KW"/>
</dbReference>